<gene>
    <name evidence="2" type="ORF">BDZ94DRAFT_1253244</name>
</gene>
<accession>A0A9P5YBT6</accession>
<dbReference type="EMBL" id="MU150245">
    <property type="protein sequence ID" value="KAF9465810.1"/>
    <property type="molecule type" value="Genomic_DNA"/>
</dbReference>
<evidence type="ECO:0000313" key="2">
    <source>
        <dbReference type="EMBL" id="KAF9465810.1"/>
    </source>
</evidence>
<proteinExistence type="predicted"/>
<keyword evidence="3" id="KW-1185">Reference proteome</keyword>
<sequence length="54" mass="6257">MYSERSSLFAMMRHCRVLYPRPRAKCKDIQYYSGTSPHLAAPRQGQVDSPKFHG</sequence>
<comment type="caution">
    <text evidence="2">The sequence shown here is derived from an EMBL/GenBank/DDBJ whole genome shotgun (WGS) entry which is preliminary data.</text>
</comment>
<evidence type="ECO:0000256" key="1">
    <source>
        <dbReference type="SAM" id="MobiDB-lite"/>
    </source>
</evidence>
<reference evidence="2" key="1">
    <citation type="submission" date="2020-11" db="EMBL/GenBank/DDBJ databases">
        <authorList>
            <consortium name="DOE Joint Genome Institute"/>
            <person name="Ahrendt S."/>
            <person name="Riley R."/>
            <person name="Andreopoulos W."/>
            <person name="Labutti K."/>
            <person name="Pangilinan J."/>
            <person name="Ruiz-Duenas F.J."/>
            <person name="Barrasa J.M."/>
            <person name="Sanchez-Garcia M."/>
            <person name="Camarero S."/>
            <person name="Miyauchi S."/>
            <person name="Serrano A."/>
            <person name="Linde D."/>
            <person name="Babiker R."/>
            <person name="Drula E."/>
            <person name="Ayuso-Fernandez I."/>
            <person name="Pacheco R."/>
            <person name="Padilla G."/>
            <person name="Ferreira P."/>
            <person name="Barriuso J."/>
            <person name="Kellner H."/>
            <person name="Castanera R."/>
            <person name="Alfaro M."/>
            <person name="Ramirez L."/>
            <person name="Pisabarro A.G."/>
            <person name="Kuo A."/>
            <person name="Tritt A."/>
            <person name="Lipzen A."/>
            <person name="He G."/>
            <person name="Yan M."/>
            <person name="Ng V."/>
            <person name="Cullen D."/>
            <person name="Martin F."/>
            <person name="Rosso M.-N."/>
            <person name="Henrissat B."/>
            <person name="Hibbett D."/>
            <person name="Martinez A.T."/>
            <person name="Grigoriev I.V."/>
        </authorList>
    </citation>
    <scope>NUCLEOTIDE SEQUENCE</scope>
    <source>
        <strain evidence="2">CBS 247.69</strain>
    </source>
</reference>
<evidence type="ECO:0000313" key="3">
    <source>
        <dbReference type="Proteomes" id="UP000807353"/>
    </source>
</evidence>
<name>A0A9P5YBT6_9AGAR</name>
<dbReference type="Proteomes" id="UP000807353">
    <property type="component" value="Unassembled WGS sequence"/>
</dbReference>
<protein>
    <submittedName>
        <fullName evidence="2">Uncharacterized protein</fullName>
    </submittedName>
</protein>
<feature type="region of interest" description="Disordered" evidence="1">
    <location>
        <begin position="35"/>
        <end position="54"/>
    </location>
</feature>
<organism evidence="2 3">
    <name type="scientific">Collybia nuda</name>
    <dbReference type="NCBI Taxonomy" id="64659"/>
    <lineage>
        <taxon>Eukaryota</taxon>
        <taxon>Fungi</taxon>
        <taxon>Dikarya</taxon>
        <taxon>Basidiomycota</taxon>
        <taxon>Agaricomycotina</taxon>
        <taxon>Agaricomycetes</taxon>
        <taxon>Agaricomycetidae</taxon>
        <taxon>Agaricales</taxon>
        <taxon>Tricholomatineae</taxon>
        <taxon>Clitocybaceae</taxon>
        <taxon>Collybia</taxon>
    </lineage>
</organism>
<dbReference type="AlphaFoldDB" id="A0A9P5YBT6"/>